<accession>A0ACC2AQ16</accession>
<evidence type="ECO:0000313" key="2">
    <source>
        <dbReference type="Proteomes" id="UP001162992"/>
    </source>
</evidence>
<reference evidence="2" key="1">
    <citation type="journal article" date="2024" name="Proc. Natl. Acad. Sci. U.S.A.">
        <title>Extraordinary preservation of gene collinearity over three hundred million years revealed in homosporous lycophytes.</title>
        <authorList>
            <person name="Li C."/>
            <person name="Wickell D."/>
            <person name="Kuo L.Y."/>
            <person name="Chen X."/>
            <person name="Nie B."/>
            <person name="Liao X."/>
            <person name="Peng D."/>
            <person name="Ji J."/>
            <person name="Jenkins J."/>
            <person name="Williams M."/>
            <person name="Shu S."/>
            <person name="Plott C."/>
            <person name="Barry K."/>
            <person name="Rajasekar S."/>
            <person name="Grimwood J."/>
            <person name="Han X."/>
            <person name="Sun S."/>
            <person name="Hou Z."/>
            <person name="He W."/>
            <person name="Dai G."/>
            <person name="Sun C."/>
            <person name="Schmutz J."/>
            <person name="Leebens-Mack J.H."/>
            <person name="Li F.W."/>
            <person name="Wang L."/>
        </authorList>
    </citation>
    <scope>NUCLEOTIDE SEQUENCE [LARGE SCALE GENOMIC DNA]</scope>
    <source>
        <strain evidence="2">cv. PW_Plant_1</strain>
    </source>
</reference>
<dbReference type="EMBL" id="CM055111">
    <property type="protein sequence ID" value="KAJ7519556.1"/>
    <property type="molecule type" value="Genomic_DNA"/>
</dbReference>
<keyword evidence="2" id="KW-1185">Reference proteome</keyword>
<gene>
    <name evidence="1" type="ORF">O6H91_20G044200</name>
</gene>
<protein>
    <submittedName>
        <fullName evidence="1">Uncharacterized protein</fullName>
    </submittedName>
</protein>
<organism evidence="1 2">
    <name type="scientific">Diphasiastrum complanatum</name>
    <name type="common">Issler's clubmoss</name>
    <name type="synonym">Lycopodium complanatum</name>
    <dbReference type="NCBI Taxonomy" id="34168"/>
    <lineage>
        <taxon>Eukaryota</taxon>
        <taxon>Viridiplantae</taxon>
        <taxon>Streptophyta</taxon>
        <taxon>Embryophyta</taxon>
        <taxon>Tracheophyta</taxon>
        <taxon>Lycopodiopsida</taxon>
        <taxon>Lycopodiales</taxon>
        <taxon>Lycopodiaceae</taxon>
        <taxon>Lycopodioideae</taxon>
        <taxon>Diphasiastrum</taxon>
    </lineage>
</organism>
<proteinExistence type="predicted"/>
<dbReference type="Proteomes" id="UP001162992">
    <property type="component" value="Chromosome 20"/>
</dbReference>
<evidence type="ECO:0000313" key="1">
    <source>
        <dbReference type="EMBL" id="KAJ7519556.1"/>
    </source>
</evidence>
<name>A0ACC2AQ16_DIPCM</name>
<sequence>MMTNNQWWSNETIAVVTGGNKGIGLEIVSQLAKNGVTTILTARNVDRGQLAVDQLRAKGLPNVAFHQLDVTDSKSIENLAVWIKQQHGGLDILINNAGIISYFHKDKKQGAMDVVATNYYGVKKVTKSLLPLIRPSEAFGRIINVSSRTGQLQVLRSQELKEVVSAEMLIESVIDSFVENFLADVSTGQIISKGWPIIEGRGPEAYSDYSVSKIALNAYTRVLAGELMSRADGPKISVNAICPGYTNTDMSLGLGKKTVGEGADTAVWLALLPPSELPCGKFLAERAEVPF</sequence>
<comment type="caution">
    <text evidence="1">The sequence shown here is derived from an EMBL/GenBank/DDBJ whole genome shotgun (WGS) entry which is preliminary data.</text>
</comment>